<proteinExistence type="predicted"/>
<gene>
    <name evidence="1" type="ORF">NQ315_009058</name>
</gene>
<evidence type="ECO:0000313" key="2">
    <source>
        <dbReference type="Proteomes" id="UP001159042"/>
    </source>
</evidence>
<accession>A0AAV8VDG4</accession>
<dbReference type="EMBL" id="JANEYG010000141">
    <property type="protein sequence ID" value="KAJ8912234.1"/>
    <property type="molecule type" value="Genomic_DNA"/>
</dbReference>
<keyword evidence="2" id="KW-1185">Reference proteome</keyword>
<reference evidence="1 2" key="1">
    <citation type="journal article" date="2023" name="Insect Mol. Biol.">
        <title>Genome sequencing provides insights into the evolution of gene families encoding plant cell wall-degrading enzymes in longhorned beetles.</title>
        <authorList>
            <person name="Shin N.R."/>
            <person name="Okamura Y."/>
            <person name="Kirsch R."/>
            <person name="Pauchet Y."/>
        </authorList>
    </citation>
    <scope>NUCLEOTIDE SEQUENCE [LARGE SCALE GENOMIC DNA]</scope>
    <source>
        <strain evidence="1">EAD_L_NR</strain>
    </source>
</reference>
<protein>
    <submittedName>
        <fullName evidence="1">Uncharacterized protein</fullName>
    </submittedName>
</protein>
<evidence type="ECO:0000313" key="1">
    <source>
        <dbReference type="EMBL" id="KAJ8912234.1"/>
    </source>
</evidence>
<organism evidence="1 2">
    <name type="scientific">Exocentrus adspersus</name>
    <dbReference type="NCBI Taxonomy" id="1586481"/>
    <lineage>
        <taxon>Eukaryota</taxon>
        <taxon>Metazoa</taxon>
        <taxon>Ecdysozoa</taxon>
        <taxon>Arthropoda</taxon>
        <taxon>Hexapoda</taxon>
        <taxon>Insecta</taxon>
        <taxon>Pterygota</taxon>
        <taxon>Neoptera</taxon>
        <taxon>Endopterygota</taxon>
        <taxon>Coleoptera</taxon>
        <taxon>Polyphaga</taxon>
        <taxon>Cucujiformia</taxon>
        <taxon>Chrysomeloidea</taxon>
        <taxon>Cerambycidae</taxon>
        <taxon>Lamiinae</taxon>
        <taxon>Acanthocinini</taxon>
        <taxon>Exocentrus</taxon>
    </lineage>
</organism>
<dbReference type="PANTHER" id="PTHR36159:SF1">
    <property type="entry name" value="RETROVIRUS-RELATED POL POLYPROTEIN FROM TRANSPOSON 412-LIKE PROTEIN"/>
    <property type="match status" value="1"/>
</dbReference>
<dbReference type="PANTHER" id="PTHR36159">
    <property type="entry name" value="PROTEIN CBG23766"/>
    <property type="match status" value="1"/>
</dbReference>
<name>A0AAV8VDG4_9CUCU</name>
<sequence>MSTYQRPMFNVFRKVNFDDSIEKIEWRTYYPYTRSFRNNDIIEIVINQSTLFDATYDSQLLLSGKIIKTGDGDVSFVNNAPAFMFSSVKYTADGDVSFVNNAPTFMFSSVKYAYIKNHGCQVLYNIDM</sequence>
<dbReference type="AlphaFoldDB" id="A0AAV8VDG4"/>
<dbReference type="Proteomes" id="UP001159042">
    <property type="component" value="Unassembled WGS sequence"/>
</dbReference>
<comment type="caution">
    <text evidence="1">The sequence shown here is derived from an EMBL/GenBank/DDBJ whole genome shotgun (WGS) entry which is preliminary data.</text>
</comment>